<dbReference type="EMBL" id="ML994650">
    <property type="protein sequence ID" value="KAF2182031.1"/>
    <property type="molecule type" value="Genomic_DNA"/>
</dbReference>
<dbReference type="AlphaFoldDB" id="A0A6A6DR58"/>
<accession>A0A6A6DR58</accession>
<protein>
    <submittedName>
        <fullName evidence="1">Uncharacterized protein</fullName>
    </submittedName>
</protein>
<sequence length="123" mass="14429">MQVHRSRMTVIFSYVIGTGFPPDRIAHHRPSQFLRHPVCKAHHHHYPLRRPLTHTSTEFSTRSRVILTNPFCVPLQSKNHTNHTIKSSYLLFRPQIHSIERSLIRFSLNGFAGLDMSLRGYRF</sequence>
<dbReference type="Proteomes" id="UP000800200">
    <property type="component" value="Unassembled WGS sequence"/>
</dbReference>
<keyword evidence="2" id="KW-1185">Reference proteome</keyword>
<proteinExistence type="predicted"/>
<name>A0A6A6DR58_9PEZI</name>
<gene>
    <name evidence="1" type="ORF">K469DRAFT_713112</name>
</gene>
<reference evidence="1" key="1">
    <citation type="journal article" date="2020" name="Stud. Mycol.">
        <title>101 Dothideomycetes genomes: a test case for predicting lifestyles and emergence of pathogens.</title>
        <authorList>
            <person name="Haridas S."/>
            <person name="Albert R."/>
            <person name="Binder M."/>
            <person name="Bloem J."/>
            <person name="Labutti K."/>
            <person name="Salamov A."/>
            <person name="Andreopoulos B."/>
            <person name="Baker S."/>
            <person name="Barry K."/>
            <person name="Bills G."/>
            <person name="Bluhm B."/>
            <person name="Cannon C."/>
            <person name="Castanera R."/>
            <person name="Culley D."/>
            <person name="Daum C."/>
            <person name="Ezra D."/>
            <person name="Gonzalez J."/>
            <person name="Henrissat B."/>
            <person name="Kuo A."/>
            <person name="Liang C."/>
            <person name="Lipzen A."/>
            <person name="Lutzoni F."/>
            <person name="Magnuson J."/>
            <person name="Mondo S."/>
            <person name="Nolan M."/>
            <person name="Ohm R."/>
            <person name="Pangilinan J."/>
            <person name="Park H.-J."/>
            <person name="Ramirez L."/>
            <person name="Alfaro M."/>
            <person name="Sun H."/>
            <person name="Tritt A."/>
            <person name="Yoshinaga Y."/>
            <person name="Zwiers L.-H."/>
            <person name="Turgeon B."/>
            <person name="Goodwin S."/>
            <person name="Spatafora J."/>
            <person name="Crous P."/>
            <person name="Grigoriev I."/>
        </authorList>
    </citation>
    <scope>NUCLEOTIDE SEQUENCE</scope>
    <source>
        <strain evidence="1">CBS 207.26</strain>
    </source>
</reference>
<evidence type="ECO:0000313" key="1">
    <source>
        <dbReference type="EMBL" id="KAF2182031.1"/>
    </source>
</evidence>
<evidence type="ECO:0000313" key="2">
    <source>
        <dbReference type="Proteomes" id="UP000800200"/>
    </source>
</evidence>
<organism evidence="1 2">
    <name type="scientific">Zopfia rhizophila CBS 207.26</name>
    <dbReference type="NCBI Taxonomy" id="1314779"/>
    <lineage>
        <taxon>Eukaryota</taxon>
        <taxon>Fungi</taxon>
        <taxon>Dikarya</taxon>
        <taxon>Ascomycota</taxon>
        <taxon>Pezizomycotina</taxon>
        <taxon>Dothideomycetes</taxon>
        <taxon>Dothideomycetes incertae sedis</taxon>
        <taxon>Zopfiaceae</taxon>
        <taxon>Zopfia</taxon>
    </lineage>
</organism>